<keyword evidence="9" id="KW-1133">Transmembrane helix</keyword>
<dbReference type="SMART" id="SM00304">
    <property type="entry name" value="HAMP"/>
    <property type="match status" value="1"/>
</dbReference>
<keyword evidence="13" id="KW-1185">Reference proteome</keyword>
<dbReference type="SMART" id="SM00283">
    <property type="entry name" value="MA"/>
    <property type="match status" value="1"/>
</dbReference>
<protein>
    <submittedName>
        <fullName evidence="12">Methyl-accepting chemotaxis protein</fullName>
    </submittedName>
</protein>
<dbReference type="GO" id="GO:0004888">
    <property type="term" value="F:transmembrane signaling receptor activity"/>
    <property type="evidence" value="ECO:0007669"/>
    <property type="project" value="InterPro"/>
</dbReference>
<dbReference type="Pfam" id="PF00672">
    <property type="entry name" value="HAMP"/>
    <property type="match status" value="1"/>
</dbReference>
<evidence type="ECO:0000256" key="9">
    <source>
        <dbReference type="SAM" id="Phobius"/>
    </source>
</evidence>
<evidence type="ECO:0000313" key="13">
    <source>
        <dbReference type="Proteomes" id="UP000199095"/>
    </source>
</evidence>
<dbReference type="CDD" id="cd06225">
    <property type="entry name" value="HAMP"/>
    <property type="match status" value="1"/>
</dbReference>
<evidence type="ECO:0000259" key="10">
    <source>
        <dbReference type="PROSITE" id="PS50111"/>
    </source>
</evidence>
<dbReference type="EMBL" id="FOHJ01000001">
    <property type="protein sequence ID" value="SES71490.1"/>
    <property type="molecule type" value="Genomic_DNA"/>
</dbReference>
<keyword evidence="3 9" id="KW-0472">Membrane</keyword>
<proteinExistence type="inferred from homology"/>
<dbReference type="SUPFAM" id="SSF58104">
    <property type="entry name" value="Methyl-accepting chemotaxis protein (MCP) signaling domain"/>
    <property type="match status" value="1"/>
</dbReference>
<dbReference type="Pfam" id="PF12729">
    <property type="entry name" value="4HB_MCP_1"/>
    <property type="match status" value="1"/>
</dbReference>
<evidence type="ECO:0000259" key="11">
    <source>
        <dbReference type="PROSITE" id="PS50885"/>
    </source>
</evidence>
<dbReference type="Gene3D" id="6.10.340.10">
    <property type="match status" value="1"/>
</dbReference>
<dbReference type="GO" id="GO:0007165">
    <property type="term" value="P:signal transduction"/>
    <property type="evidence" value="ECO:0007669"/>
    <property type="project" value="UniProtKB-KW"/>
</dbReference>
<dbReference type="Gene3D" id="1.10.287.950">
    <property type="entry name" value="Methyl-accepting chemotaxis protein"/>
    <property type="match status" value="1"/>
</dbReference>
<feature type="compositionally biased region" description="Low complexity" evidence="8">
    <location>
        <begin position="508"/>
        <end position="520"/>
    </location>
</feature>
<dbReference type="CDD" id="cd11386">
    <property type="entry name" value="MCP_signal"/>
    <property type="match status" value="1"/>
</dbReference>
<comment type="subcellular location">
    <subcellularLocation>
        <location evidence="1">Cell membrane</location>
    </subcellularLocation>
</comment>
<name>A0A1H9YQX2_9BACI</name>
<dbReference type="PROSITE" id="PS50885">
    <property type="entry name" value="HAMP"/>
    <property type="match status" value="1"/>
</dbReference>
<feature type="region of interest" description="Disordered" evidence="8">
    <location>
        <begin position="504"/>
        <end position="551"/>
    </location>
</feature>
<organism evidence="12 13">
    <name type="scientific">Salinibacillus kushneri</name>
    <dbReference type="NCBI Taxonomy" id="237682"/>
    <lineage>
        <taxon>Bacteria</taxon>
        <taxon>Bacillati</taxon>
        <taxon>Bacillota</taxon>
        <taxon>Bacilli</taxon>
        <taxon>Bacillales</taxon>
        <taxon>Bacillaceae</taxon>
        <taxon>Salinibacillus</taxon>
    </lineage>
</organism>
<keyword evidence="4 6" id="KW-0807">Transducer</keyword>
<dbReference type="Pfam" id="PF00015">
    <property type="entry name" value="MCPsignal"/>
    <property type="match status" value="1"/>
</dbReference>
<dbReference type="PANTHER" id="PTHR32089">
    <property type="entry name" value="METHYL-ACCEPTING CHEMOTAXIS PROTEIN MCPB"/>
    <property type="match status" value="1"/>
</dbReference>
<dbReference type="STRING" id="237682.SAMN05421676_101260"/>
<dbReference type="PRINTS" id="PR00260">
    <property type="entry name" value="CHEMTRNSDUCR"/>
</dbReference>
<sequence length="565" mass="62907">MLKRLFRFKRLKTKILLSFSIIMVLVLILSGYNFFAIKQSNQEVNQILKEELPILQVSKDLSYNITERTALVRGFLLYRDNSFRQNFEDYQEQSAALEEEMLSLSNNKETEKLVEQTREWDTILQDVFAAYDNDNEDEAMHIMTTQVKPRAEKLIRDLNEMSSNQDTVIEDTGETVITSGHTVWLAGAIMSILIIIIGITVALLTSRNITKPITKVMDRMKAIASRDLRHEQLDIQSNDEIGQLVEAANQMNDNTRELLQNINSVSETVSNQSSKVTQSADEVKQGSEQIASTMEEIASSSETQATHVQTLSSNASLFTSNVQEANAQGEHMEQTSNQVLQMTEDGTRLMEDSVQQMKNVDQVVQYSVEKIQKLDTESQKISNLVTVIHDIAEQTNLLALNAAIEAARAGEHGQGFAVVADEVRKLAEQVANSVTDITEIVKTIQTETSGVVESLENGYSEVQKGTNQIQTTGQTFNQINQAMEKMANSIDTVANHLSSMASNSQKMTSSIEEIATSAEEAASDVEEASASAQQTNRSMEEVSASSDELAKLSDELHNLVRKFKL</sequence>
<keyword evidence="7" id="KW-0175">Coiled coil</keyword>
<dbReference type="PROSITE" id="PS50111">
    <property type="entry name" value="CHEMOTAXIS_TRANSDUC_2"/>
    <property type="match status" value="1"/>
</dbReference>
<comment type="similarity">
    <text evidence="5">Belongs to the methyl-accepting chemotaxis (MCP) protein family.</text>
</comment>
<feature type="transmembrane region" description="Helical" evidence="9">
    <location>
        <begin position="15"/>
        <end position="35"/>
    </location>
</feature>
<evidence type="ECO:0000256" key="5">
    <source>
        <dbReference type="ARBA" id="ARBA00029447"/>
    </source>
</evidence>
<evidence type="ECO:0000256" key="6">
    <source>
        <dbReference type="PROSITE-ProRule" id="PRU00284"/>
    </source>
</evidence>
<dbReference type="AlphaFoldDB" id="A0A1H9YQX2"/>
<gene>
    <name evidence="12" type="ORF">SAMN05421676_101260</name>
</gene>
<dbReference type="OrthoDB" id="2168386at2"/>
<dbReference type="PANTHER" id="PTHR32089:SF112">
    <property type="entry name" value="LYSOZYME-LIKE PROTEIN-RELATED"/>
    <property type="match status" value="1"/>
</dbReference>
<evidence type="ECO:0000256" key="2">
    <source>
        <dbReference type="ARBA" id="ARBA00022475"/>
    </source>
</evidence>
<dbReference type="InterPro" id="IPR004090">
    <property type="entry name" value="Chemotax_Me-accpt_rcpt"/>
</dbReference>
<dbReference type="Proteomes" id="UP000199095">
    <property type="component" value="Unassembled WGS sequence"/>
</dbReference>
<keyword evidence="9" id="KW-0812">Transmembrane</keyword>
<accession>A0A1H9YQX2</accession>
<evidence type="ECO:0000256" key="1">
    <source>
        <dbReference type="ARBA" id="ARBA00004236"/>
    </source>
</evidence>
<dbReference type="InterPro" id="IPR004089">
    <property type="entry name" value="MCPsignal_dom"/>
</dbReference>
<evidence type="ECO:0000256" key="8">
    <source>
        <dbReference type="SAM" id="MobiDB-lite"/>
    </source>
</evidence>
<feature type="coiled-coil region" evidence="7">
    <location>
        <begin position="80"/>
        <end position="107"/>
    </location>
</feature>
<evidence type="ECO:0000256" key="3">
    <source>
        <dbReference type="ARBA" id="ARBA00023136"/>
    </source>
</evidence>
<feature type="domain" description="HAMP" evidence="11">
    <location>
        <begin position="207"/>
        <end position="260"/>
    </location>
</feature>
<evidence type="ECO:0000256" key="4">
    <source>
        <dbReference type="ARBA" id="ARBA00023224"/>
    </source>
</evidence>
<feature type="transmembrane region" description="Helical" evidence="9">
    <location>
        <begin position="183"/>
        <end position="205"/>
    </location>
</feature>
<reference evidence="13" key="1">
    <citation type="submission" date="2016-10" db="EMBL/GenBank/DDBJ databases">
        <authorList>
            <person name="Varghese N."/>
            <person name="Submissions S."/>
        </authorList>
    </citation>
    <scope>NUCLEOTIDE SEQUENCE [LARGE SCALE GENOMIC DNA]</scope>
    <source>
        <strain evidence="13">CGMCC 1.3566</strain>
    </source>
</reference>
<evidence type="ECO:0000313" key="12">
    <source>
        <dbReference type="EMBL" id="SES71490.1"/>
    </source>
</evidence>
<feature type="domain" description="Methyl-accepting transducer" evidence="10">
    <location>
        <begin position="279"/>
        <end position="522"/>
    </location>
</feature>
<dbReference type="InterPro" id="IPR024478">
    <property type="entry name" value="HlyB_4HB_MCP"/>
</dbReference>
<keyword evidence="2" id="KW-1003">Cell membrane</keyword>
<evidence type="ECO:0000256" key="7">
    <source>
        <dbReference type="SAM" id="Coils"/>
    </source>
</evidence>
<dbReference type="InterPro" id="IPR003660">
    <property type="entry name" value="HAMP_dom"/>
</dbReference>
<dbReference type="GO" id="GO:0006935">
    <property type="term" value="P:chemotaxis"/>
    <property type="evidence" value="ECO:0007669"/>
    <property type="project" value="InterPro"/>
</dbReference>
<dbReference type="GO" id="GO:0005886">
    <property type="term" value="C:plasma membrane"/>
    <property type="evidence" value="ECO:0007669"/>
    <property type="project" value="UniProtKB-SubCell"/>
</dbReference>